<keyword evidence="1" id="KW-0863">Zinc-finger</keyword>
<evidence type="ECO:0000313" key="4">
    <source>
        <dbReference type="EMBL" id="RHZ87466.1"/>
    </source>
</evidence>
<dbReference type="Pfam" id="PF10551">
    <property type="entry name" value="MULE"/>
    <property type="match status" value="1"/>
</dbReference>
<sequence length="880" mass="101850">MNDHILSESPLSLINTNNNTIEPTLYQGKIFDTWQQAFNIIKDWTKYQGFKVKYNRVEKNSDGTFRKRTIKCEHQEPQSKNLHKYIYITTFHDTHSHNLNSEVIQFGNNKRIPSEIMKEIEFLTIQCKMGAISQRQYLEAKFPTQTIYNEDLYYAIQFFRPQNKNDSNDAAKLYTKLLENSQNNPILVAQALLIDETKESHEWTFDQINLVTDNLHPRVIMTDADPAVHAAIRSTFLTTYPMNCTFHISQNLIKKLQKPLGKKFYEFSLQFHKTCNTLHKPFFETNWKALINQYPEVQDYLNNVLYNTKEAWAHPWTSGLHTSSPVESINAWIKSYIFNSNISLCELADIIEKRQLSEDKNHQLILWKAAIPCVFTQVTVPAFMFSTIDKKLMEYLPPAILELQRNEIRQQFTAGLHTSSPVESINAWIKSYIFNSNISLCELADIIEKRQLSEDKNHQLILWKAAIPCVFTQVTVPAFMFSTIDKKLMEYLPPAILELQRNEIRQCIFYDAIQINQKKLMNLMRYVLLYIIYNFLSDQHLEDIPDARQTTAACMISDVNKEQIISMWAITVENNLVEKHFIILLSNGSHHCSCLSLINRGIVCRHYFQIMLRSFTAKFHLRLIPSRWYYKNKDPSKEPFLVATKFEDENIPIIPESSILFLTAVNQTKMYDSVSQHERLTDIQLQSDLYIITTSGPNFGDGIIISGDSLTVYGKINGLACKATMKAIKNRNVRIIPAAQIQNPNAEIPNAKIPNPKSQIIISIFCRNSKSQIPNTNILNNYLNNENEEENNKSENIESVSENTNKNTENSESDKENCSLILKNPNKQKKSKGRPKGTKRIKAFHEKSSSISLSNNKQYKCNHCGSMGHNKWNQLYIDNN</sequence>
<gene>
    <name evidence="4" type="ORF">Glove_34g105</name>
</gene>
<evidence type="ECO:0000256" key="2">
    <source>
        <dbReference type="SAM" id="MobiDB-lite"/>
    </source>
</evidence>
<evidence type="ECO:0000313" key="5">
    <source>
        <dbReference type="Proteomes" id="UP000266861"/>
    </source>
</evidence>
<name>A0A397JNC0_9GLOM</name>
<feature type="domain" description="SWIM-type" evidence="3">
    <location>
        <begin position="581"/>
        <end position="615"/>
    </location>
</feature>
<comment type="caution">
    <text evidence="4">The sequence shown here is derived from an EMBL/GenBank/DDBJ whole genome shotgun (WGS) entry which is preliminary data.</text>
</comment>
<accession>A0A397JNC0</accession>
<dbReference type="AlphaFoldDB" id="A0A397JNC0"/>
<dbReference type="PROSITE" id="PS50966">
    <property type="entry name" value="ZF_SWIM"/>
    <property type="match status" value="1"/>
</dbReference>
<feature type="region of interest" description="Disordered" evidence="2">
    <location>
        <begin position="787"/>
        <end position="841"/>
    </location>
</feature>
<dbReference type="STRING" id="1348612.A0A397JNC0"/>
<reference evidence="4 5" key="1">
    <citation type="submission" date="2018-08" db="EMBL/GenBank/DDBJ databases">
        <title>Genome and evolution of the arbuscular mycorrhizal fungus Diversispora epigaea (formerly Glomus versiforme) and its bacterial endosymbionts.</title>
        <authorList>
            <person name="Sun X."/>
            <person name="Fei Z."/>
            <person name="Harrison M."/>
        </authorList>
    </citation>
    <scope>NUCLEOTIDE SEQUENCE [LARGE SCALE GENOMIC DNA]</scope>
    <source>
        <strain evidence="4 5">IT104</strain>
    </source>
</reference>
<evidence type="ECO:0000256" key="1">
    <source>
        <dbReference type="PROSITE-ProRule" id="PRU00325"/>
    </source>
</evidence>
<dbReference type="EMBL" id="PQFF01000032">
    <property type="protein sequence ID" value="RHZ87466.1"/>
    <property type="molecule type" value="Genomic_DNA"/>
</dbReference>
<keyword evidence="5" id="KW-1185">Reference proteome</keyword>
<dbReference type="InterPro" id="IPR007527">
    <property type="entry name" value="Znf_SWIM"/>
</dbReference>
<dbReference type="PANTHER" id="PTHR47718">
    <property type="entry name" value="OS01G0519700 PROTEIN"/>
    <property type="match status" value="1"/>
</dbReference>
<dbReference type="InterPro" id="IPR018289">
    <property type="entry name" value="MULE_transposase_dom"/>
</dbReference>
<organism evidence="4 5">
    <name type="scientific">Diversispora epigaea</name>
    <dbReference type="NCBI Taxonomy" id="1348612"/>
    <lineage>
        <taxon>Eukaryota</taxon>
        <taxon>Fungi</taxon>
        <taxon>Fungi incertae sedis</taxon>
        <taxon>Mucoromycota</taxon>
        <taxon>Glomeromycotina</taxon>
        <taxon>Glomeromycetes</taxon>
        <taxon>Diversisporales</taxon>
        <taxon>Diversisporaceae</taxon>
        <taxon>Diversispora</taxon>
    </lineage>
</organism>
<evidence type="ECO:0000259" key="3">
    <source>
        <dbReference type="PROSITE" id="PS50966"/>
    </source>
</evidence>
<keyword evidence="1" id="KW-0862">Zinc</keyword>
<dbReference type="GO" id="GO:0008270">
    <property type="term" value="F:zinc ion binding"/>
    <property type="evidence" value="ECO:0007669"/>
    <property type="project" value="UniProtKB-KW"/>
</dbReference>
<proteinExistence type="predicted"/>
<dbReference type="Proteomes" id="UP000266861">
    <property type="component" value="Unassembled WGS sequence"/>
</dbReference>
<dbReference type="OrthoDB" id="2418216at2759"/>
<protein>
    <recommendedName>
        <fullName evidence="3">SWIM-type domain-containing protein</fullName>
    </recommendedName>
</protein>
<feature type="compositionally biased region" description="Basic residues" evidence="2">
    <location>
        <begin position="826"/>
        <end position="841"/>
    </location>
</feature>
<feature type="compositionally biased region" description="Low complexity" evidence="2">
    <location>
        <begin position="797"/>
        <end position="810"/>
    </location>
</feature>
<keyword evidence="1" id="KW-0479">Metal-binding</keyword>